<feature type="region of interest" description="Disordered" evidence="1">
    <location>
        <begin position="210"/>
        <end position="232"/>
    </location>
</feature>
<evidence type="ECO:0000256" key="1">
    <source>
        <dbReference type="SAM" id="MobiDB-lite"/>
    </source>
</evidence>
<evidence type="ECO:0000313" key="4">
    <source>
        <dbReference type="Proteomes" id="UP000469890"/>
    </source>
</evidence>
<dbReference type="Proteomes" id="UP000469890">
    <property type="component" value="Unassembled WGS sequence"/>
</dbReference>
<keyword evidence="2" id="KW-1133">Transmembrane helix</keyword>
<feature type="region of interest" description="Disordered" evidence="1">
    <location>
        <begin position="269"/>
        <end position="298"/>
    </location>
</feature>
<keyword evidence="2" id="KW-0812">Transmembrane</keyword>
<gene>
    <name evidence="3" type="ORF">FB192DRAFT_1437128</name>
</gene>
<comment type="caution">
    <text evidence="3">The sequence shown here is derived from an EMBL/GenBank/DDBJ whole genome shotgun (WGS) entry which is preliminary data.</text>
</comment>
<protein>
    <submittedName>
        <fullName evidence="3">Uncharacterized protein</fullName>
    </submittedName>
</protein>
<feature type="compositionally biased region" description="Polar residues" evidence="1">
    <location>
        <begin position="218"/>
        <end position="232"/>
    </location>
</feature>
<proteinExistence type="predicted"/>
<keyword evidence="2" id="KW-0472">Membrane</keyword>
<evidence type="ECO:0000313" key="3">
    <source>
        <dbReference type="EMBL" id="KAF1800763.1"/>
    </source>
</evidence>
<feature type="transmembrane region" description="Helical" evidence="2">
    <location>
        <begin position="177"/>
        <end position="198"/>
    </location>
</feature>
<name>A0A8H4F1N7_MUCCL</name>
<dbReference type="Pfam" id="PF14610">
    <property type="entry name" value="Psg1"/>
    <property type="match status" value="1"/>
</dbReference>
<dbReference type="AlphaFoldDB" id="A0A8H4F1N7"/>
<accession>A0A8H4F1N7</accession>
<dbReference type="InterPro" id="IPR028000">
    <property type="entry name" value="Pma1"/>
</dbReference>
<reference evidence="3 4" key="1">
    <citation type="submission" date="2019-09" db="EMBL/GenBank/DDBJ databases">
        <authorList>
            <consortium name="DOE Joint Genome Institute"/>
            <person name="Mondo S.J."/>
            <person name="Navarro-Mendoza M.I."/>
            <person name="Perez-Arques C."/>
            <person name="Panchal S."/>
            <person name="Nicolas F.E."/>
            <person name="Ganguly P."/>
            <person name="Pangilinan J."/>
            <person name="Grigoriev I."/>
            <person name="Heitman J."/>
            <person name="Sanya K."/>
            <person name="Garre V."/>
        </authorList>
    </citation>
    <scope>NUCLEOTIDE SEQUENCE [LARGE SCALE GENOMIC DNA]</scope>
    <source>
        <strain evidence="3 4">MU402</strain>
    </source>
</reference>
<organism evidence="3 4">
    <name type="scientific">Mucor circinelloides f. lusitanicus</name>
    <name type="common">Mucor racemosus var. lusitanicus</name>
    <dbReference type="NCBI Taxonomy" id="29924"/>
    <lineage>
        <taxon>Eukaryota</taxon>
        <taxon>Fungi</taxon>
        <taxon>Fungi incertae sedis</taxon>
        <taxon>Mucoromycota</taxon>
        <taxon>Mucoromycotina</taxon>
        <taxon>Mucoromycetes</taxon>
        <taxon>Mucorales</taxon>
        <taxon>Mucorineae</taxon>
        <taxon>Mucoraceae</taxon>
        <taxon>Mucor</taxon>
    </lineage>
</organism>
<evidence type="ECO:0000256" key="2">
    <source>
        <dbReference type="SAM" id="Phobius"/>
    </source>
</evidence>
<sequence>MHILIFQGDRPRGLVPNPTAEANSASMCGEFWTFCLPLSNTTWIQNNEYQFVWNKNHSFFMNKRDAEFDIHLVTLSTKTERRTIKSWFNLSSTDESLAVNVTDDWFPHTLPNTAPNRTWTMYAFLLGHDPVEPLSDPTSFKLNADASNTAYVSIQVVQTPPKFVVVSKEHFPERWKIALIVVAIVVVIIALCIIIWLYKNMQKEKKKAAKAKADAEASPQSTPNNNMNSKMHSSILSTPDALMIADTFRQVMSTSDIDKHRNQVGEDLLKRQLESEGTSVSEVERRTSSTKQKAGYHY</sequence>
<dbReference type="EMBL" id="JAAECE010000005">
    <property type="protein sequence ID" value="KAF1800763.1"/>
    <property type="molecule type" value="Genomic_DNA"/>
</dbReference>